<sequence length="116" mass="13275">MMRVEEDTPVVVESWRSFASGVFSPIDDELWSSMYIALNRCQSMKPPHELDDIWVVPEKVVLMTQRDISSNVFWVLLLGGLDEVVLRRVVATSFLDHPHMYRDALWGHLADESDGG</sequence>
<dbReference type="Proteomes" id="UP000239757">
    <property type="component" value="Unassembled WGS sequence"/>
</dbReference>
<dbReference type="EMBL" id="KZ665140">
    <property type="protein sequence ID" value="PPS01261.1"/>
    <property type="molecule type" value="Genomic_DNA"/>
</dbReference>
<protein>
    <submittedName>
        <fullName evidence="1">Uncharacterized protein</fullName>
    </submittedName>
</protein>
<reference evidence="1 2" key="1">
    <citation type="submission" date="2015-01" db="EMBL/GenBank/DDBJ databases">
        <title>Genome of allotetraploid Gossypium barbadense reveals genomic plasticity and fiber elongation in cotton evolution.</title>
        <authorList>
            <person name="Chen X."/>
            <person name="Liu X."/>
            <person name="Zhao B."/>
            <person name="Zheng H."/>
            <person name="Hu Y."/>
            <person name="Lu G."/>
            <person name="Yang C."/>
            <person name="Chen J."/>
            <person name="Shan C."/>
            <person name="Zhang L."/>
            <person name="Zhou Y."/>
            <person name="Wang L."/>
            <person name="Guo W."/>
            <person name="Bai Y."/>
            <person name="Ruan J."/>
            <person name="Shangguan X."/>
            <person name="Mao Y."/>
            <person name="Jiang J."/>
            <person name="Zhu Y."/>
            <person name="Lei J."/>
            <person name="Kang H."/>
            <person name="Chen S."/>
            <person name="He X."/>
            <person name="Wang R."/>
            <person name="Wang Y."/>
            <person name="Chen J."/>
            <person name="Wang L."/>
            <person name="Yu S."/>
            <person name="Wang B."/>
            <person name="Wei J."/>
            <person name="Song S."/>
            <person name="Lu X."/>
            <person name="Gao Z."/>
            <person name="Gu W."/>
            <person name="Deng X."/>
            <person name="Ma D."/>
            <person name="Wang S."/>
            <person name="Liang W."/>
            <person name="Fang L."/>
            <person name="Cai C."/>
            <person name="Zhu X."/>
            <person name="Zhou B."/>
            <person name="Zhang Y."/>
            <person name="Chen Z."/>
            <person name="Xu S."/>
            <person name="Zhu R."/>
            <person name="Wang S."/>
            <person name="Zhang T."/>
            <person name="Zhao G."/>
        </authorList>
    </citation>
    <scope>NUCLEOTIDE SEQUENCE [LARGE SCALE GENOMIC DNA]</scope>
    <source>
        <strain evidence="2">cv. Xinhai21</strain>
        <tissue evidence="1">Leaf</tissue>
    </source>
</reference>
<dbReference type="AlphaFoldDB" id="A0A2P5XD46"/>
<name>A0A2P5XD46_GOSBA</name>
<evidence type="ECO:0000313" key="1">
    <source>
        <dbReference type="EMBL" id="PPS01261.1"/>
    </source>
</evidence>
<gene>
    <name evidence="1" type="ORF">GOBAR_AA19400</name>
</gene>
<organism evidence="1 2">
    <name type="scientific">Gossypium barbadense</name>
    <name type="common">Sea Island cotton</name>
    <name type="synonym">Hibiscus barbadensis</name>
    <dbReference type="NCBI Taxonomy" id="3634"/>
    <lineage>
        <taxon>Eukaryota</taxon>
        <taxon>Viridiplantae</taxon>
        <taxon>Streptophyta</taxon>
        <taxon>Embryophyta</taxon>
        <taxon>Tracheophyta</taxon>
        <taxon>Spermatophyta</taxon>
        <taxon>Magnoliopsida</taxon>
        <taxon>eudicotyledons</taxon>
        <taxon>Gunneridae</taxon>
        <taxon>Pentapetalae</taxon>
        <taxon>rosids</taxon>
        <taxon>malvids</taxon>
        <taxon>Malvales</taxon>
        <taxon>Malvaceae</taxon>
        <taxon>Malvoideae</taxon>
        <taxon>Gossypium</taxon>
    </lineage>
</organism>
<proteinExistence type="predicted"/>
<evidence type="ECO:0000313" key="2">
    <source>
        <dbReference type="Proteomes" id="UP000239757"/>
    </source>
</evidence>
<accession>A0A2P5XD46</accession>